<dbReference type="InterPro" id="IPR051533">
    <property type="entry name" value="WaaL-like"/>
</dbReference>
<dbReference type="Gene3D" id="1.25.40.10">
    <property type="entry name" value="Tetratricopeptide repeat domain"/>
    <property type="match status" value="2"/>
</dbReference>
<feature type="transmembrane region" description="Helical" evidence="5">
    <location>
        <begin position="189"/>
        <end position="206"/>
    </location>
</feature>
<feature type="transmembrane region" description="Helical" evidence="5">
    <location>
        <begin position="442"/>
        <end position="462"/>
    </location>
</feature>
<evidence type="ECO:0000313" key="8">
    <source>
        <dbReference type="Proteomes" id="UP000177208"/>
    </source>
</evidence>
<comment type="subcellular location">
    <subcellularLocation>
        <location evidence="1">Membrane</location>
        <topology evidence="1">Multi-pass membrane protein</topology>
    </subcellularLocation>
</comment>
<keyword evidence="4 5" id="KW-0472">Membrane</keyword>
<feature type="transmembrane region" description="Helical" evidence="5">
    <location>
        <begin position="36"/>
        <end position="53"/>
    </location>
</feature>
<dbReference type="PANTHER" id="PTHR37422:SF23">
    <property type="entry name" value="TEICHURONIC ACID BIOSYNTHESIS PROTEIN TUAE"/>
    <property type="match status" value="1"/>
</dbReference>
<feature type="transmembrane region" description="Helical" evidence="5">
    <location>
        <begin position="96"/>
        <end position="115"/>
    </location>
</feature>
<feature type="transmembrane region" description="Helical" evidence="5">
    <location>
        <begin position="509"/>
        <end position="530"/>
    </location>
</feature>
<reference evidence="7 8" key="1">
    <citation type="journal article" date="2016" name="Nat. Commun.">
        <title>Thousands of microbial genomes shed light on interconnected biogeochemical processes in an aquifer system.</title>
        <authorList>
            <person name="Anantharaman K."/>
            <person name="Brown C.T."/>
            <person name="Hug L.A."/>
            <person name="Sharon I."/>
            <person name="Castelle C.J."/>
            <person name="Probst A.J."/>
            <person name="Thomas B.C."/>
            <person name="Singh A."/>
            <person name="Wilkins M.J."/>
            <person name="Karaoz U."/>
            <person name="Brodie E.L."/>
            <person name="Williams K.H."/>
            <person name="Hubbard S.S."/>
            <person name="Banfield J.F."/>
        </authorList>
    </citation>
    <scope>NUCLEOTIDE SEQUENCE [LARGE SCALE GENOMIC DNA]</scope>
</reference>
<dbReference type="EMBL" id="MFZG01000014">
    <property type="protein sequence ID" value="OGK17037.1"/>
    <property type="molecule type" value="Genomic_DNA"/>
</dbReference>
<name>A0A1F7GDS8_9BACT</name>
<evidence type="ECO:0000256" key="4">
    <source>
        <dbReference type="ARBA" id="ARBA00023136"/>
    </source>
</evidence>
<feature type="transmembrane region" description="Helical" evidence="5">
    <location>
        <begin position="269"/>
        <end position="286"/>
    </location>
</feature>
<proteinExistence type="predicted"/>
<feature type="transmembrane region" description="Helical" evidence="5">
    <location>
        <begin position="127"/>
        <end position="148"/>
    </location>
</feature>
<dbReference type="Pfam" id="PF13181">
    <property type="entry name" value="TPR_8"/>
    <property type="match status" value="1"/>
</dbReference>
<dbReference type="Pfam" id="PF04932">
    <property type="entry name" value="Wzy_C"/>
    <property type="match status" value="1"/>
</dbReference>
<protein>
    <recommendedName>
        <fullName evidence="6">O-antigen ligase-related domain-containing protein</fullName>
    </recommendedName>
</protein>
<evidence type="ECO:0000256" key="1">
    <source>
        <dbReference type="ARBA" id="ARBA00004141"/>
    </source>
</evidence>
<dbReference type="InterPro" id="IPR019734">
    <property type="entry name" value="TPR_rpt"/>
</dbReference>
<accession>A0A1F7GDS8</accession>
<dbReference type="PANTHER" id="PTHR37422">
    <property type="entry name" value="TEICHURONIC ACID BIOSYNTHESIS PROTEIN TUAE"/>
    <property type="match status" value="1"/>
</dbReference>
<feature type="transmembrane region" description="Helical" evidence="5">
    <location>
        <begin position="7"/>
        <end position="24"/>
    </location>
</feature>
<dbReference type="AlphaFoldDB" id="A0A1F7GDS8"/>
<comment type="caution">
    <text evidence="7">The sequence shown here is derived from an EMBL/GenBank/DDBJ whole genome shotgun (WGS) entry which is preliminary data.</text>
</comment>
<evidence type="ECO:0000313" key="7">
    <source>
        <dbReference type="EMBL" id="OGK17037.1"/>
    </source>
</evidence>
<dbReference type="SUPFAM" id="SSF48452">
    <property type="entry name" value="TPR-like"/>
    <property type="match status" value="1"/>
</dbReference>
<feature type="domain" description="O-antigen ligase-related" evidence="6">
    <location>
        <begin position="224"/>
        <end position="409"/>
    </location>
</feature>
<feature type="transmembrane region" description="Helical" evidence="5">
    <location>
        <begin position="240"/>
        <end position="257"/>
    </location>
</feature>
<dbReference type="InterPro" id="IPR011990">
    <property type="entry name" value="TPR-like_helical_dom_sf"/>
</dbReference>
<evidence type="ECO:0000259" key="6">
    <source>
        <dbReference type="Pfam" id="PF04932"/>
    </source>
</evidence>
<dbReference type="InterPro" id="IPR007016">
    <property type="entry name" value="O-antigen_ligase-rel_domated"/>
</dbReference>
<feature type="transmembrane region" description="Helical" evidence="5">
    <location>
        <begin position="394"/>
        <end position="421"/>
    </location>
</feature>
<keyword evidence="3 5" id="KW-1133">Transmembrane helix</keyword>
<evidence type="ECO:0000256" key="5">
    <source>
        <dbReference type="SAM" id="Phobius"/>
    </source>
</evidence>
<keyword evidence="2 5" id="KW-0812">Transmembrane</keyword>
<feature type="transmembrane region" description="Helical" evidence="5">
    <location>
        <begin position="218"/>
        <end position="234"/>
    </location>
</feature>
<dbReference type="GO" id="GO:0016020">
    <property type="term" value="C:membrane"/>
    <property type="evidence" value="ECO:0007669"/>
    <property type="project" value="UniProtKB-SubCell"/>
</dbReference>
<organism evidence="7 8">
    <name type="scientific">Candidatus Roizmanbacteria bacterium RIFCSPHIGHO2_01_FULL_39_12c</name>
    <dbReference type="NCBI Taxonomy" id="1802031"/>
    <lineage>
        <taxon>Bacteria</taxon>
        <taxon>Candidatus Roizmaniibacteriota</taxon>
    </lineage>
</organism>
<gene>
    <name evidence="7" type="ORF">A2774_01255</name>
</gene>
<evidence type="ECO:0000256" key="3">
    <source>
        <dbReference type="ARBA" id="ARBA00022989"/>
    </source>
</evidence>
<evidence type="ECO:0000256" key="2">
    <source>
        <dbReference type="ARBA" id="ARBA00022692"/>
    </source>
</evidence>
<dbReference type="Proteomes" id="UP000177208">
    <property type="component" value="Unassembled WGS sequence"/>
</dbReference>
<sequence length="742" mass="85219">MLDKVLNILYLSLFLITPFIMAPYTSELFEFNKMIFIYLIASGVLFVWLLKIILHKRIIIKKTPLDFPILLFLATQILSALFSIDRHTSFFGYYGRFNGGLLSIFSYLVLFYGFIENFAENRARAGQFITGILKVSLIASLFVILWGLSGKLGFDFSCLLFTGQLSNSCWTDQFKPAERMFSTLGQPNWLGAYLAINFFIAFYFFLKNLTNQKFNKTYLTTIFYLILNFAAVLFTRSRSSLLAIFTGILLLIILVAVRPKTYLNKKALLKYFSPVLILLLLLILIFKTGIEKIDKFITISSYNKFIKSTAPVDGRLEQQPKLEQNPANISAVNVTGSSDIRRIVWRGAIDLGLKYPVFGTGVETFAYSYYFTRPIEHNLTSEWDYLYNKAHNEYLNYLATTGFAGLTTYLFLLISVLLYGWKKIKYQISNIKNKDQADNNLLITYLLISFLTILITNFFGFSTTTINLYFYLIPAFLLVLGERPVSDVYSRQLTSQRLSLASLTLRRKVFFLFSLLTTGYLLLFFTRYYLADIKYAKADKLSNVGEYQNAANYLTQALALKHEHVFEDRLSHVLANLAFTASYQDNKSSAAKLRRSSEAYNLKSLKTSPMNVLYWKTRAKNYYLYYQMELNPKDLDEAINALKTAKKISPTDPKIPYSLAIFKSLLAQEIENKGKSDALNQESLIEVEDSIKLKSDYRDAYFLKGQLLKQQGKTGEARAAFKFILDRINAEDKEARLELESI</sequence>
<feature type="transmembrane region" description="Helical" evidence="5">
    <location>
        <begin position="65"/>
        <end position="84"/>
    </location>
</feature>